<keyword evidence="1" id="KW-0812">Transmembrane</keyword>
<name>A0A931GN41_9ACTN</name>
<keyword evidence="4" id="KW-1185">Reference proteome</keyword>
<evidence type="ECO:0000313" key="4">
    <source>
        <dbReference type="Proteomes" id="UP000614047"/>
    </source>
</evidence>
<dbReference type="AlphaFoldDB" id="A0A931GN41"/>
<gene>
    <name evidence="3" type="ORF">IW256_003234</name>
</gene>
<reference evidence="3" key="1">
    <citation type="submission" date="2020-11" db="EMBL/GenBank/DDBJ databases">
        <title>Sequencing the genomes of 1000 actinobacteria strains.</title>
        <authorList>
            <person name="Klenk H.-P."/>
        </authorList>
    </citation>
    <scope>NUCLEOTIDE SEQUENCE</scope>
    <source>
        <strain evidence="3">DSM 43175</strain>
    </source>
</reference>
<comment type="caution">
    <text evidence="3">The sequence shown here is derived from an EMBL/GenBank/DDBJ whole genome shotgun (WGS) entry which is preliminary data.</text>
</comment>
<dbReference type="Proteomes" id="UP000614047">
    <property type="component" value="Unassembled WGS sequence"/>
</dbReference>
<feature type="chain" id="PRO_5040781251" evidence="2">
    <location>
        <begin position="18"/>
        <end position="106"/>
    </location>
</feature>
<accession>A0A931GN41</accession>
<proteinExistence type="predicted"/>
<feature type="signal peptide" evidence="2">
    <location>
        <begin position="1"/>
        <end position="17"/>
    </location>
</feature>
<keyword evidence="1" id="KW-0472">Membrane</keyword>
<sequence>MKTLLLLALASQVAALAALSFQWTLSLRGCERIGTLFEKGYGAKTGPGTVECLYGDDGSRFTIALPTLPAALGGVLVASSLGLVLAGVCYLGQAPDPGEEERRSGR</sequence>
<dbReference type="EMBL" id="JADOUA010000001">
    <property type="protein sequence ID" value="MBG6089121.1"/>
    <property type="molecule type" value="Genomic_DNA"/>
</dbReference>
<organism evidence="3 4">
    <name type="scientific">Actinomadura viridis</name>
    <dbReference type="NCBI Taxonomy" id="58110"/>
    <lineage>
        <taxon>Bacteria</taxon>
        <taxon>Bacillati</taxon>
        <taxon>Actinomycetota</taxon>
        <taxon>Actinomycetes</taxon>
        <taxon>Streptosporangiales</taxon>
        <taxon>Thermomonosporaceae</taxon>
        <taxon>Actinomadura</taxon>
    </lineage>
</organism>
<protein>
    <submittedName>
        <fullName evidence="3">Uncharacterized protein</fullName>
    </submittedName>
</protein>
<evidence type="ECO:0000256" key="2">
    <source>
        <dbReference type="SAM" id="SignalP"/>
    </source>
</evidence>
<evidence type="ECO:0000313" key="3">
    <source>
        <dbReference type="EMBL" id="MBG6089121.1"/>
    </source>
</evidence>
<dbReference type="RefSeq" id="WP_197011765.1">
    <property type="nucleotide sequence ID" value="NZ_BAABES010000022.1"/>
</dbReference>
<feature type="transmembrane region" description="Helical" evidence="1">
    <location>
        <begin position="70"/>
        <end position="92"/>
    </location>
</feature>
<keyword evidence="1" id="KW-1133">Transmembrane helix</keyword>
<evidence type="ECO:0000256" key="1">
    <source>
        <dbReference type="SAM" id="Phobius"/>
    </source>
</evidence>
<keyword evidence="2" id="KW-0732">Signal</keyword>